<dbReference type="InterPro" id="IPR003489">
    <property type="entry name" value="RHF/RaiA"/>
</dbReference>
<dbReference type="InterPro" id="IPR038416">
    <property type="entry name" value="Ribosom_S30AE_C_sf"/>
</dbReference>
<keyword evidence="6" id="KW-1185">Reference proteome</keyword>
<dbReference type="Gene3D" id="3.30.160.100">
    <property type="entry name" value="Ribosome hibernation promotion factor-like"/>
    <property type="match status" value="1"/>
</dbReference>
<comment type="similarity">
    <text evidence="3">Belongs to the HPF/YfiA ribosome-associated protein family. Long HPF subfamily.</text>
</comment>
<comment type="subcellular location">
    <subcellularLocation>
        <location evidence="3">Cytoplasm</location>
    </subcellularLocation>
</comment>
<dbReference type="GO" id="GO:0043024">
    <property type="term" value="F:ribosomal small subunit binding"/>
    <property type="evidence" value="ECO:0007669"/>
    <property type="project" value="TreeGrafter"/>
</dbReference>
<protein>
    <recommendedName>
        <fullName evidence="3">Ribosome hibernation promoting factor</fullName>
        <shortName evidence="3">HPF</shortName>
    </recommendedName>
</protein>
<accession>C7NFI2</accession>
<comment type="subunit">
    <text evidence="3">Interacts with 100S ribosomes.</text>
</comment>
<dbReference type="InterPro" id="IPR032528">
    <property type="entry name" value="Ribosom_S30AE_C"/>
</dbReference>
<dbReference type="Proteomes" id="UP000006666">
    <property type="component" value="Chromosome"/>
</dbReference>
<dbReference type="InterPro" id="IPR034694">
    <property type="entry name" value="HPF_long/plastid"/>
</dbReference>
<evidence type="ECO:0000256" key="2">
    <source>
        <dbReference type="ARBA" id="ARBA00022845"/>
    </source>
</evidence>
<name>C7NFI2_KYTSD</name>
<evidence type="ECO:0000313" key="5">
    <source>
        <dbReference type="EMBL" id="ACV05917.1"/>
    </source>
</evidence>
<dbReference type="EMBL" id="CP001686">
    <property type="protein sequence ID" value="ACV05917.1"/>
    <property type="molecule type" value="Genomic_DNA"/>
</dbReference>
<dbReference type="GO" id="GO:0045900">
    <property type="term" value="P:negative regulation of translational elongation"/>
    <property type="evidence" value="ECO:0007669"/>
    <property type="project" value="TreeGrafter"/>
</dbReference>
<keyword evidence="1 3" id="KW-0963">Cytoplasm</keyword>
<dbReference type="GO" id="GO:0022627">
    <property type="term" value="C:cytosolic small ribosomal subunit"/>
    <property type="evidence" value="ECO:0007669"/>
    <property type="project" value="TreeGrafter"/>
</dbReference>
<evidence type="ECO:0000259" key="4">
    <source>
        <dbReference type="Pfam" id="PF16321"/>
    </source>
</evidence>
<dbReference type="Pfam" id="PF16321">
    <property type="entry name" value="Ribosom_S30AE_C"/>
    <property type="match status" value="1"/>
</dbReference>
<dbReference type="InterPro" id="IPR036567">
    <property type="entry name" value="RHF-like"/>
</dbReference>
<proteinExistence type="inferred from homology"/>
<comment type="function">
    <text evidence="3">Required for dimerization of active 70S ribosomes into 100S ribosomes in stationary phase; 100S ribosomes are translationally inactive and sometimes present during exponential growth.</text>
</comment>
<dbReference type="InterPro" id="IPR050574">
    <property type="entry name" value="HPF/YfiA_ribosome-assoc"/>
</dbReference>
<dbReference type="AlphaFoldDB" id="C7NFI2"/>
<dbReference type="SUPFAM" id="SSF69754">
    <property type="entry name" value="Ribosome binding protein Y (YfiA homologue)"/>
    <property type="match status" value="1"/>
</dbReference>
<dbReference type="RefSeq" id="WP_012802332.1">
    <property type="nucleotide sequence ID" value="NC_013169.1"/>
</dbReference>
<reference evidence="5 6" key="1">
    <citation type="journal article" date="2009" name="Stand. Genomic Sci.">
        <title>Complete genome sequence of Kytococcus sedentarius type strain (541).</title>
        <authorList>
            <person name="Sims D."/>
            <person name="Brettin T."/>
            <person name="Detter J.C."/>
            <person name="Han C."/>
            <person name="Lapidus A."/>
            <person name="Copeland A."/>
            <person name="Glavina Del Rio T."/>
            <person name="Nolan M."/>
            <person name="Chen F."/>
            <person name="Lucas S."/>
            <person name="Tice H."/>
            <person name="Cheng J.F."/>
            <person name="Bruce D."/>
            <person name="Goodwin L."/>
            <person name="Pitluck S."/>
            <person name="Ovchinnikova G."/>
            <person name="Pati A."/>
            <person name="Ivanova N."/>
            <person name="Mavrommatis K."/>
            <person name="Chen A."/>
            <person name="Palaniappan K."/>
            <person name="D'haeseleer P."/>
            <person name="Chain P."/>
            <person name="Bristow J."/>
            <person name="Eisen J.A."/>
            <person name="Markowitz V."/>
            <person name="Hugenholtz P."/>
            <person name="Schneider S."/>
            <person name="Goker M."/>
            <person name="Pukall R."/>
            <person name="Kyrpides N.C."/>
            <person name="Klenk H.P."/>
        </authorList>
    </citation>
    <scope>NUCLEOTIDE SEQUENCE [LARGE SCALE GENOMIC DNA]</scope>
    <source>
        <strain evidence="6">ATCC 14392 / DSM 20547 / JCM 11482 / CCUG 33030 / NBRC 15357 / NCTC 11040 / CCM 314 / 541</strain>
    </source>
</reference>
<dbReference type="HAMAP" id="MF_00839">
    <property type="entry name" value="HPF"/>
    <property type="match status" value="1"/>
</dbReference>
<dbReference type="eggNOG" id="COG1544">
    <property type="taxonomic scope" value="Bacteria"/>
</dbReference>
<evidence type="ECO:0000313" key="6">
    <source>
        <dbReference type="Proteomes" id="UP000006666"/>
    </source>
</evidence>
<organism evidence="5 6">
    <name type="scientific">Kytococcus sedentarius (strain ATCC 14392 / DSM 20547 / JCM 11482 / CCUG 33030 / NBRC 15357 / NCTC 11040 / CCM 314 / 541)</name>
    <name type="common">Micrococcus sedentarius</name>
    <dbReference type="NCBI Taxonomy" id="478801"/>
    <lineage>
        <taxon>Bacteria</taxon>
        <taxon>Bacillati</taxon>
        <taxon>Actinomycetota</taxon>
        <taxon>Actinomycetes</taxon>
        <taxon>Micrococcales</taxon>
        <taxon>Kytococcaceae</taxon>
        <taxon>Kytococcus</taxon>
    </lineage>
</organism>
<dbReference type="Pfam" id="PF02482">
    <property type="entry name" value="Ribosomal_S30AE"/>
    <property type="match status" value="1"/>
</dbReference>
<dbReference type="STRING" id="478801.Ksed_08630"/>
<dbReference type="Gene3D" id="3.30.505.50">
    <property type="entry name" value="Sigma 54 modulation/S30EA ribosomal protein, C-terminal domain"/>
    <property type="match status" value="1"/>
</dbReference>
<evidence type="ECO:0000256" key="3">
    <source>
        <dbReference type="HAMAP-Rule" id="MF_00839"/>
    </source>
</evidence>
<gene>
    <name evidence="3" type="primary">hpf</name>
    <name evidence="5" type="ordered locus">Ksed_08630</name>
</gene>
<feature type="domain" description="Sigma 54 modulation/S30EA ribosomal protein C-terminal" evidence="4">
    <location>
        <begin position="168"/>
        <end position="218"/>
    </location>
</feature>
<dbReference type="PANTHER" id="PTHR33231">
    <property type="entry name" value="30S RIBOSOMAL PROTEIN"/>
    <property type="match status" value="1"/>
</dbReference>
<dbReference type="HOGENOM" id="CLU_071472_0_0_11"/>
<evidence type="ECO:0000256" key="1">
    <source>
        <dbReference type="ARBA" id="ARBA00022490"/>
    </source>
</evidence>
<dbReference type="PANTHER" id="PTHR33231:SF1">
    <property type="entry name" value="30S RIBOSOMAL PROTEIN"/>
    <property type="match status" value="1"/>
</dbReference>
<dbReference type="KEGG" id="kse:Ksed_08630"/>
<dbReference type="NCBIfam" id="TIGR00741">
    <property type="entry name" value="yfiA"/>
    <property type="match status" value="1"/>
</dbReference>
<dbReference type="FunFam" id="3.30.505.50:FF:000002">
    <property type="entry name" value="Ribosome hibernation promoting factor"/>
    <property type="match status" value="1"/>
</dbReference>
<sequence>MQITVTGRRAQVTDRFRRHVDEKLERLADIAPDISRCEVLWTHEPNPRRSEDAERIEITCHDKRTVVRAEASAEREYEALDAVMAKVTERVRRLHDRRKVHKGRPKGSSVAAATAALEPVANGESIVEEAKRRQREQELIEAGVDISMLPSDPVVAGLGGDANCPISVRTKVHQAEPMTLDQALARMELVGHDFYLYVDAETSRPSVVYRRHGWSYGVIHLDPAEEGAPGASAAAGDEAQQTTAA</sequence>
<keyword evidence="2 3" id="KW-0810">Translation regulation</keyword>